<accession>A0ABX0GVB3</accession>
<keyword evidence="11" id="KW-1185">Reference proteome</keyword>
<comment type="subcellular location">
    <subcellularLocation>
        <location evidence="1">Cell membrane</location>
        <topology evidence="1">Multi-pass membrane protein</topology>
    </subcellularLocation>
</comment>
<keyword evidence="4 9" id="KW-0812">Transmembrane</keyword>
<evidence type="ECO:0000256" key="5">
    <source>
        <dbReference type="ARBA" id="ARBA00022989"/>
    </source>
</evidence>
<keyword evidence="3" id="KW-0808">Transferase</keyword>
<keyword evidence="5 9" id="KW-1133">Transmembrane helix</keyword>
<protein>
    <submittedName>
        <fullName evidence="10">DUF2029 domain-containing protein</fullName>
    </submittedName>
</protein>
<feature type="transmembrane region" description="Helical" evidence="9">
    <location>
        <begin position="344"/>
        <end position="365"/>
    </location>
</feature>
<evidence type="ECO:0000256" key="9">
    <source>
        <dbReference type="SAM" id="Phobius"/>
    </source>
</evidence>
<organism evidence="10 11">
    <name type="scientific">Motilibacter deserti</name>
    <dbReference type="NCBI Taxonomy" id="2714956"/>
    <lineage>
        <taxon>Bacteria</taxon>
        <taxon>Bacillati</taxon>
        <taxon>Actinomycetota</taxon>
        <taxon>Actinomycetes</taxon>
        <taxon>Motilibacterales</taxon>
        <taxon>Motilibacteraceae</taxon>
        <taxon>Motilibacter</taxon>
    </lineage>
</organism>
<sequence>MPTCLLSFPRGVRVLLAIELVALVVFAAVYESLDFSIYRGGGAAVLQDAQLYLAQIDEHWFTYPPFAALLFTPLTWVPETAARLCWDLASVAALAYSCRVGLRLAGLGARPPAVLAAVAATLLLEPVWHTLFLGQVNLLLMALVLRDVERVSSGRPAGMWIGLAAAVKLTPAVFVLLLLAAGRARSARNAVVAFVAASAAAWALAPGASATFWGRYLGDTSRVGATYVSNQSPFGVAARVFGRAAEVPSAYLLLPALAGALGLALAAAYARREDWLAAVVVTAATGLAVSPISWTHHWVWVVPALALLLREGRRRAALAGFALFAAAPMWWAPGPPREPERPAWWLSQLVADAYLVAAVLLLLLLARVPGPALARVEGDQRRKHLADRGPDDGVRGVVVGRLALVEHHERGARGLRGTGQGGGGQHLQGRADGEEEVARAGGVEGPGEDAGVEVLAEAHRGGLEHAATDEAGRVLVPRDYPLERLAHGDVPPATQALGFPHRPVQLEDELR</sequence>
<evidence type="ECO:0000256" key="8">
    <source>
        <dbReference type="SAM" id="MobiDB-lite"/>
    </source>
</evidence>
<dbReference type="InterPro" id="IPR018584">
    <property type="entry name" value="GT87"/>
</dbReference>
<evidence type="ECO:0000256" key="6">
    <source>
        <dbReference type="ARBA" id="ARBA00023136"/>
    </source>
</evidence>
<feature type="transmembrane region" description="Helical" evidence="9">
    <location>
        <begin position="157"/>
        <end position="179"/>
    </location>
</feature>
<name>A0ABX0GVB3_9ACTN</name>
<feature type="region of interest" description="Disordered" evidence="8">
    <location>
        <begin position="410"/>
        <end position="448"/>
    </location>
</feature>
<evidence type="ECO:0000256" key="4">
    <source>
        <dbReference type="ARBA" id="ARBA00022692"/>
    </source>
</evidence>
<proteinExistence type="inferred from homology"/>
<feature type="compositionally biased region" description="Basic and acidic residues" evidence="8">
    <location>
        <begin position="429"/>
        <end position="438"/>
    </location>
</feature>
<dbReference type="EMBL" id="JAANNP010000004">
    <property type="protein sequence ID" value="NHC14091.1"/>
    <property type="molecule type" value="Genomic_DNA"/>
</dbReference>
<reference evidence="10 11" key="1">
    <citation type="submission" date="2020-03" db="EMBL/GenBank/DDBJ databases">
        <title>Two novel Motilibacter sp.</title>
        <authorList>
            <person name="Liu S."/>
        </authorList>
    </citation>
    <scope>NUCLEOTIDE SEQUENCE [LARGE SCALE GENOMIC DNA]</scope>
    <source>
        <strain evidence="10 11">E257</strain>
    </source>
</reference>
<keyword evidence="6 9" id="KW-0472">Membrane</keyword>
<dbReference type="Pfam" id="PF09594">
    <property type="entry name" value="GT87"/>
    <property type="match status" value="1"/>
</dbReference>
<feature type="transmembrane region" description="Helical" evidence="9">
    <location>
        <begin position="191"/>
        <end position="213"/>
    </location>
</feature>
<evidence type="ECO:0000256" key="2">
    <source>
        <dbReference type="ARBA" id="ARBA00022475"/>
    </source>
</evidence>
<feature type="transmembrane region" description="Helical" evidence="9">
    <location>
        <begin position="276"/>
        <end position="309"/>
    </location>
</feature>
<comment type="similarity">
    <text evidence="7">Belongs to the glycosyltransferase 87 family.</text>
</comment>
<evidence type="ECO:0000256" key="3">
    <source>
        <dbReference type="ARBA" id="ARBA00022679"/>
    </source>
</evidence>
<evidence type="ECO:0000313" key="10">
    <source>
        <dbReference type="EMBL" id="NHC14091.1"/>
    </source>
</evidence>
<keyword evidence="2" id="KW-1003">Cell membrane</keyword>
<feature type="transmembrane region" description="Helical" evidence="9">
    <location>
        <begin position="12"/>
        <end position="30"/>
    </location>
</feature>
<evidence type="ECO:0000313" key="11">
    <source>
        <dbReference type="Proteomes" id="UP000800981"/>
    </source>
</evidence>
<evidence type="ECO:0000256" key="1">
    <source>
        <dbReference type="ARBA" id="ARBA00004651"/>
    </source>
</evidence>
<feature type="region of interest" description="Disordered" evidence="8">
    <location>
        <begin position="491"/>
        <end position="511"/>
    </location>
</feature>
<comment type="caution">
    <text evidence="10">The sequence shown here is derived from an EMBL/GenBank/DDBJ whole genome shotgun (WGS) entry which is preliminary data.</text>
</comment>
<evidence type="ECO:0000256" key="7">
    <source>
        <dbReference type="ARBA" id="ARBA00024033"/>
    </source>
</evidence>
<gene>
    <name evidence="10" type="ORF">G9H71_09890</name>
</gene>
<feature type="transmembrane region" description="Helical" evidence="9">
    <location>
        <begin position="249"/>
        <end position="270"/>
    </location>
</feature>
<feature type="compositionally biased region" description="Gly residues" evidence="8">
    <location>
        <begin position="414"/>
        <end position="426"/>
    </location>
</feature>
<dbReference type="Proteomes" id="UP000800981">
    <property type="component" value="Unassembled WGS sequence"/>
</dbReference>